<dbReference type="EMBL" id="VSSQ01055341">
    <property type="protein sequence ID" value="MPN09241.1"/>
    <property type="molecule type" value="Genomic_DNA"/>
</dbReference>
<gene>
    <name evidence="2" type="ORF">SDC9_156530</name>
</gene>
<name>A0A645F4P3_9ZZZZ</name>
<organism evidence="2">
    <name type="scientific">bioreactor metagenome</name>
    <dbReference type="NCBI Taxonomy" id="1076179"/>
    <lineage>
        <taxon>unclassified sequences</taxon>
        <taxon>metagenomes</taxon>
        <taxon>ecological metagenomes</taxon>
    </lineage>
</organism>
<dbReference type="AlphaFoldDB" id="A0A645F4P3"/>
<accession>A0A645F4P3</accession>
<comment type="caution">
    <text evidence="2">The sequence shown here is derived from an EMBL/GenBank/DDBJ whole genome shotgun (WGS) entry which is preliminary data.</text>
</comment>
<proteinExistence type="predicted"/>
<feature type="region of interest" description="Disordered" evidence="1">
    <location>
        <begin position="1"/>
        <end position="28"/>
    </location>
</feature>
<evidence type="ECO:0000256" key="1">
    <source>
        <dbReference type="SAM" id="MobiDB-lite"/>
    </source>
</evidence>
<protein>
    <submittedName>
        <fullName evidence="2">Uncharacterized protein</fullName>
    </submittedName>
</protein>
<sequence>MEHQQGFIVGSKLVRGPQHPLNGAAGPRPPFRIAGDANCHFVAGLCPHGLAQNLDFHADRGVVRNDDKSAATRLGAANNAGRSAL</sequence>
<evidence type="ECO:0000313" key="2">
    <source>
        <dbReference type="EMBL" id="MPN09241.1"/>
    </source>
</evidence>
<reference evidence="2" key="1">
    <citation type="submission" date="2019-08" db="EMBL/GenBank/DDBJ databases">
        <authorList>
            <person name="Kucharzyk K."/>
            <person name="Murdoch R.W."/>
            <person name="Higgins S."/>
            <person name="Loffler F."/>
        </authorList>
    </citation>
    <scope>NUCLEOTIDE SEQUENCE</scope>
</reference>